<evidence type="ECO:0000256" key="4">
    <source>
        <dbReference type="ARBA" id="ARBA00022771"/>
    </source>
</evidence>
<evidence type="ECO:0000256" key="2">
    <source>
        <dbReference type="ARBA" id="ARBA00022723"/>
    </source>
</evidence>
<keyword evidence="6" id="KW-0539">Nucleus</keyword>
<sequence length="380" mass="42224">MSHSKNLWERYDSDDSDTDNEERVVLVPAAHRSRTTVGPSSRTIAAGEIEIKVHECMPCNVRFATKKELRNHKIKDPEHHEYCADCDRDFETHSDLQIHLIRSPLHIICVDCFKEFKSAGGLEGHRKQMHRISQPLHCPACNAVFLNASGITQHVEGNGCHMGLTNAVLTRKIIQSSDPTALLDIDPRQKPNTTTTHIWRDGIIPPELKKRMHEASELLATTDDEAVASLNALHLSKDGRHGAGNGPPGWHKNQINPAASVKSGSTGHTHMSLNKPSVLDYTDGIGSRDDMEELTLEEMGKYWLSGPRHFQCPFNACRKKFWNANAILQHMMSSTHAKKVFRSASALLQHMESGSCGINQTAQVLDVTKSLTGGIIFEAI</sequence>
<evidence type="ECO:0000313" key="11">
    <source>
        <dbReference type="Proteomes" id="UP001447188"/>
    </source>
</evidence>
<dbReference type="InterPro" id="IPR013087">
    <property type="entry name" value="Znf_C2H2_type"/>
</dbReference>
<reference evidence="10 11" key="1">
    <citation type="submission" date="2024-02" db="EMBL/GenBank/DDBJ databases">
        <title>Discinaceae phylogenomics.</title>
        <authorList>
            <person name="Dirks A.C."/>
            <person name="James T.Y."/>
        </authorList>
    </citation>
    <scope>NUCLEOTIDE SEQUENCE [LARGE SCALE GENOMIC DNA]</scope>
    <source>
        <strain evidence="10 11">ACD0624</strain>
    </source>
</reference>
<feature type="compositionally biased region" description="Basic and acidic residues" evidence="8">
    <location>
        <begin position="1"/>
        <end position="13"/>
    </location>
</feature>
<keyword evidence="5" id="KW-0862">Zinc</keyword>
<accession>A0ABR3GHS3</accession>
<evidence type="ECO:0000256" key="6">
    <source>
        <dbReference type="ARBA" id="ARBA00023242"/>
    </source>
</evidence>
<feature type="region of interest" description="Disordered" evidence="8">
    <location>
        <begin position="1"/>
        <end position="20"/>
    </location>
</feature>
<comment type="caution">
    <text evidence="10">The sequence shown here is derived from an EMBL/GenBank/DDBJ whole genome shotgun (WGS) entry which is preliminary data.</text>
</comment>
<evidence type="ECO:0000256" key="5">
    <source>
        <dbReference type="ARBA" id="ARBA00022833"/>
    </source>
</evidence>
<dbReference type="SMART" id="SM00355">
    <property type="entry name" value="ZnF_C2H2"/>
    <property type="match status" value="5"/>
</dbReference>
<keyword evidence="2" id="KW-0479">Metal-binding</keyword>
<comment type="subcellular location">
    <subcellularLocation>
        <location evidence="1">Nucleus</location>
    </subcellularLocation>
</comment>
<dbReference type="Gene3D" id="3.30.160.60">
    <property type="entry name" value="Classic Zinc Finger"/>
    <property type="match status" value="1"/>
</dbReference>
<evidence type="ECO:0000256" key="8">
    <source>
        <dbReference type="SAM" id="MobiDB-lite"/>
    </source>
</evidence>
<evidence type="ECO:0000256" key="7">
    <source>
        <dbReference type="PROSITE-ProRule" id="PRU00042"/>
    </source>
</evidence>
<keyword evidence="3" id="KW-0677">Repeat</keyword>
<evidence type="ECO:0000313" key="10">
    <source>
        <dbReference type="EMBL" id="KAL0635489.1"/>
    </source>
</evidence>
<evidence type="ECO:0000256" key="1">
    <source>
        <dbReference type="ARBA" id="ARBA00004123"/>
    </source>
</evidence>
<keyword evidence="11" id="KW-1185">Reference proteome</keyword>
<keyword evidence="4 7" id="KW-0863">Zinc-finger</keyword>
<dbReference type="PROSITE" id="PS00028">
    <property type="entry name" value="ZINC_FINGER_C2H2_1"/>
    <property type="match status" value="2"/>
</dbReference>
<evidence type="ECO:0000256" key="3">
    <source>
        <dbReference type="ARBA" id="ARBA00022737"/>
    </source>
</evidence>
<name>A0ABR3GHS3_9PEZI</name>
<dbReference type="EMBL" id="JBBBZM010000068">
    <property type="protein sequence ID" value="KAL0635489.1"/>
    <property type="molecule type" value="Genomic_DNA"/>
</dbReference>
<feature type="domain" description="C2H2-type" evidence="9">
    <location>
        <begin position="310"/>
        <end position="341"/>
    </location>
</feature>
<proteinExistence type="predicted"/>
<dbReference type="Proteomes" id="UP001447188">
    <property type="component" value="Unassembled WGS sequence"/>
</dbReference>
<dbReference type="InterPro" id="IPR050888">
    <property type="entry name" value="ZnF_C2H2-type_TF"/>
</dbReference>
<dbReference type="PANTHER" id="PTHR24406">
    <property type="entry name" value="TRANSCRIPTIONAL REPRESSOR CTCFL-RELATED"/>
    <property type="match status" value="1"/>
</dbReference>
<evidence type="ECO:0000259" key="9">
    <source>
        <dbReference type="PROSITE" id="PS50157"/>
    </source>
</evidence>
<protein>
    <recommendedName>
        <fullName evidence="9">C2H2-type domain-containing protein</fullName>
    </recommendedName>
</protein>
<dbReference type="PROSITE" id="PS50157">
    <property type="entry name" value="ZINC_FINGER_C2H2_2"/>
    <property type="match status" value="2"/>
</dbReference>
<gene>
    <name evidence="10" type="ORF">Q9L58_005537</name>
</gene>
<organism evidence="10 11">
    <name type="scientific">Discina gigas</name>
    <dbReference type="NCBI Taxonomy" id="1032678"/>
    <lineage>
        <taxon>Eukaryota</taxon>
        <taxon>Fungi</taxon>
        <taxon>Dikarya</taxon>
        <taxon>Ascomycota</taxon>
        <taxon>Pezizomycotina</taxon>
        <taxon>Pezizomycetes</taxon>
        <taxon>Pezizales</taxon>
        <taxon>Discinaceae</taxon>
        <taxon>Discina</taxon>
    </lineage>
</organism>
<feature type="domain" description="C2H2-type" evidence="9">
    <location>
        <begin position="107"/>
        <end position="135"/>
    </location>
</feature>